<dbReference type="RefSeq" id="YP_009292998.1">
    <property type="nucleotide sequence ID" value="NC_031127.1"/>
</dbReference>
<proteinExistence type="predicted"/>
<organism evidence="1 2">
    <name type="scientific">Erwinia phage vB_EamM_Huxley</name>
    <dbReference type="NCBI Taxonomy" id="1883373"/>
    <lineage>
        <taxon>Viruses</taxon>
        <taxon>Duplodnaviria</taxon>
        <taxon>Heunggongvirae</taxon>
        <taxon>Uroviricota</taxon>
        <taxon>Caudoviricetes</taxon>
        <taxon>Chimalliviridae</taxon>
        <taxon>Machinavirus</taxon>
        <taxon>Machinavirus machina</taxon>
    </lineage>
</organism>
<dbReference type="KEGG" id="vg:29069152"/>
<gene>
    <name evidence="1" type="ORF">HUXLEY_30</name>
</gene>
<evidence type="ECO:0000313" key="1">
    <source>
        <dbReference type="EMBL" id="ANZ49112.1"/>
    </source>
</evidence>
<sequence>MKVFYDVSSRVVEFGATRFYEHVREHISAILTECQLEVTNETVDNLYHLYQRYAMAYVIGVTTRDAGKFIENLVDEFAEGDDDSYTLATDRSGYELRQQGLLLDQAFEDIVVDELPLISSMIAQFPGCSGTQEEHEKAINMAAALFLDETSTELMGLASVIGSVCPGKYIEHYGDDFKGLVVVCEHETLF</sequence>
<protein>
    <submittedName>
        <fullName evidence="1">Uncharacterized protein</fullName>
    </submittedName>
</protein>
<accession>A0A1B2ID06</accession>
<dbReference type="Proteomes" id="UP000203302">
    <property type="component" value="Segment"/>
</dbReference>
<dbReference type="OrthoDB" id="26272at10239"/>
<reference evidence="2" key="1">
    <citation type="submission" date="2016-06" db="EMBL/GenBank/DDBJ databases">
        <authorList>
            <person name="Berg J.A."/>
            <person name="Grossarth S.E."/>
            <person name="Jarvis T.M."/>
            <person name="Merrill B.D."/>
            <person name="Breakwell D.P."/>
            <person name="Hope S."/>
            <person name="Grose J.H."/>
        </authorList>
    </citation>
    <scope>NUCLEOTIDE SEQUENCE [LARGE SCALE GENOMIC DNA]</scope>
</reference>
<dbReference type="EMBL" id="KX397368">
    <property type="protein sequence ID" value="ANZ49112.1"/>
    <property type="molecule type" value="Genomic_DNA"/>
</dbReference>
<evidence type="ECO:0000313" key="2">
    <source>
        <dbReference type="Proteomes" id="UP000203302"/>
    </source>
</evidence>
<dbReference type="GeneID" id="29069152"/>
<name>A0A1B2ID06_9CAUD</name>